<dbReference type="RefSeq" id="WP_154376860.1">
    <property type="nucleotide sequence ID" value="NZ_WKJJ01000012.1"/>
</dbReference>
<protein>
    <recommendedName>
        <fullName evidence="6">Hemerythrin-like domain-containing protein</fullName>
    </recommendedName>
</protein>
<dbReference type="EMBL" id="WKJJ01000012">
    <property type="protein sequence ID" value="MRV73854.1"/>
    <property type="molecule type" value="Genomic_DNA"/>
</dbReference>
<reference evidence="4 5" key="1">
    <citation type="submission" date="2019-11" db="EMBL/GenBank/DDBJ databases">
        <title>Novel species isolated from a subtropical stream in China.</title>
        <authorList>
            <person name="Lu H."/>
        </authorList>
    </citation>
    <scope>NUCLEOTIDE SEQUENCE [LARGE SCALE GENOMIC DNA]</scope>
    <source>
        <strain evidence="4 5">FT92W</strain>
    </source>
</reference>
<name>A0A7X2IPX3_9BURK</name>
<evidence type="ECO:0000256" key="2">
    <source>
        <dbReference type="ARBA" id="ARBA00022723"/>
    </source>
</evidence>
<keyword evidence="5" id="KW-1185">Reference proteome</keyword>
<dbReference type="AlphaFoldDB" id="A0A7X2IPX3"/>
<dbReference type="Gene3D" id="1.20.120.50">
    <property type="entry name" value="Hemerythrin-like"/>
    <property type="match status" value="1"/>
</dbReference>
<dbReference type="SUPFAM" id="SSF47188">
    <property type="entry name" value="Hemerythrin-like"/>
    <property type="match status" value="1"/>
</dbReference>
<dbReference type="Proteomes" id="UP000446768">
    <property type="component" value="Unassembled WGS sequence"/>
</dbReference>
<keyword evidence="3" id="KW-0408">Iron</keyword>
<proteinExistence type="inferred from homology"/>
<evidence type="ECO:0000313" key="5">
    <source>
        <dbReference type="Proteomes" id="UP000446768"/>
    </source>
</evidence>
<dbReference type="GO" id="GO:0046872">
    <property type="term" value="F:metal ion binding"/>
    <property type="evidence" value="ECO:0007669"/>
    <property type="project" value="UniProtKB-KW"/>
</dbReference>
<gene>
    <name evidence="4" type="ORF">GJ700_19255</name>
</gene>
<sequence>MQTTTAHLNYDHLHTALLDQIFRVTSSQKHTFQREFSLLADRLEQDFRSSEDMLEALGCGSLARHREQHAQVVADVRRAISALQDGNARPTTQVLQQLGQWLPHHLEAVDRELAYAAGCELPLPNRH</sequence>
<accession>A0A7X2IPX3</accession>
<evidence type="ECO:0000256" key="1">
    <source>
        <dbReference type="ARBA" id="ARBA00010587"/>
    </source>
</evidence>
<evidence type="ECO:0000256" key="3">
    <source>
        <dbReference type="ARBA" id="ARBA00023004"/>
    </source>
</evidence>
<organism evidence="4 5">
    <name type="scientific">Pseudoduganella rivuli</name>
    <dbReference type="NCBI Taxonomy" id="2666085"/>
    <lineage>
        <taxon>Bacteria</taxon>
        <taxon>Pseudomonadati</taxon>
        <taxon>Pseudomonadota</taxon>
        <taxon>Betaproteobacteria</taxon>
        <taxon>Burkholderiales</taxon>
        <taxon>Oxalobacteraceae</taxon>
        <taxon>Telluria group</taxon>
        <taxon>Pseudoduganella</taxon>
    </lineage>
</organism>
<comment type="caution">
    <text evidence="4">The sequence shown here is derived from an EMBL/GenBank/DDBJ whole genome shotgun (WGS) entry which is preliminary data.</text>
</comment>
<keyword evidence="2" id="KW-0479">Metal-binding</keyword>
<comment type="similarity">
    <text evidence="1">Belongs to the hemerythrin family.</text>
</comment>
<dbReference type="InterPro" id="IPR035938">
    <property type="entry name" value="Hemerythrin-like_sf"/>
</dbReference>
<evidence type="ECO:0000313" key="4">
    <source>
        <dbReference type="EMBL" id="MRV73854.1"/>
    </source>
</evidence>
<evidence type="ECO:0008006" key="6">
    <source>
        <dbReference type="Google" id="ProtNLM"/>
    </source>
</evidence>